<keyword evidence="2" id="KW-1185">Reference proteome</keyword>
<gene>
    <name evidence="1" type="ORF">HPB47_021541</name>
</gene>
<comment type="caution">
    <text evidence="1">The sequence shown here is derived from an EMBL/GenBank/DDBJ whole genome shotgun (WGS) entry which is preliminary data.</text>
</comment>
<dbReference type="Proteomes" id="UP000805193">
    <property type="component" value="Unassembled WGS sequence"/>
</dbReference>
<sequence length="287" mass="32438">MDDVDFQRHYRLSKDVVRWLCDELRGDPGLRRWSRARTVVTVEQQVLVALRFFATGSYQGFVGSDRNLSVHQTMVSSAVRAVAVAIVRRLGPAWVAFAETVEERAATQEAFLQRGDLPGVVWCVDGTFVAIKGPSRFDRTVTKALYWCRKLHYALNVMVVCDAKMRILAVDPSMPGCSHDALVWRQSWVRQQCIAGRLIRHGEYLLVGGRGPSTDPSYAARRKNYDHGGTWQGHISSPGSGYDNGYGALTNGHEDRYEGPQECDVASYRPRWYPLVLRWWVNTKGLC</sequence>
<organism evidence="1 2">
    <name type="scientific">Ixodes persulcatus</name>
    <name type="common">Taiga tick</name>
    <dbReference type="NCBI Taxonomy" id="34615"/>
    <lineage>
        <taxon>Eukaryota</taxon>
        <taxon>Metazoa</taxon>
        <taxon>Ecdysozoa</taxon>
        <taxon>Arthropoda</taxon>
        <taxon>Chelicerata</taxon>
        <taxon>Arachnida</taxon>
        <taxon>Acari</taxon>
        <taxon>Parasitiformes</taxon>
        <taxon>Ixodida</taxon>
        <taxon>Ixodoidea</taxon>
        <taxon>Ixodidae</taxon>
        <taxon>Ixodinae</taxon>
        <taxon>Ixodes</taxon>
    </lineage>
</organism>
<evidence type="ECO:0000313" key="2">
    <source>
        <dbReference type="Proteomes" id="UP000805193"/>
    </source>
</evidence>
<dbReference type="EMBL" id="JABSTQ010009205">
    <property type="protein sequence ID" value="KAG0431685.1"/>
    <property type="molecule type" value="Genomic_DNA"/>
</dbReference>
<proteinExistence type="predicted"/>
<reference evidence="1 2" key="1">
    <citation type="journal article" date="2020" name="Cell">
        <title>Large-Scale Comparative Analyses of Tick Genomes Elucidate Their Genetic Diversity and Vector Capacities.</title>
        <authorList>
            <consortium name="Tick Genome and Microbiome Consortium (TIGMIC)"/>
            <person name="Jia N."/>
            <person name="Wang J."/>
            <person name="Shi W."/>
            <person name="Du L."/>
            <person name="Sun Y."/>
            <person name="Zhan W."/>
            <person name="Jiang J.F."/>
            <person name="Wang Q."/>
            <person name="Zhang B."/>
            <person name="Ji P."/>
            <person name="Bell-Sakyi L."/>
            <person name="Cui X.M."/>
            <person name="Yuan T.T."/>
            <person name="Jiang B.G."/>
            <person name="Yang W.F."/>
            <person name="Lam T.T."/>
            <person name="Chang Q.C."/>
            <person name="Ding S.J."/>
            <person name="Wang X.J."/>
            <person name="Zhu J.G."/>
            <person name="Ruan X.D."/>
            <person name="Zhao L."/>
            <person name="Wei J.T."/>
            <person name="Ye R.Z."/>
            <person name="Que T.C."/>
            <person name="Du C.H."/>
            <person name="Zhou Y.H."/>
            <person name="Cheng J.X."/>
            <person name="Dai P.F."/>
            <person name="Guo W.B."/>
            <person name="Han X.H."/>
            <person name="Huang E.J."/>
            <person name="Li L.F."/>
            <person name="Wei W."/>
            <person name="Gao Y.C."/>
            <person name="Liu J.Z."/>
            <person name="Shao H.Z."/>
            <person name="Wang X."/>
            <person name="Wang C.C."/>
            <person name="Yang T.C."/>
            <person name="Huo Q.B."/>
            <person name="Li W."/>
            <person name="Chen H.Y."/>
            <person name="Chen S.E."/>
            <person name="Zhou L.G."/>
            <person name="Ni X.B."/>
            <person name="Tian J.H."/>
            <person name="Sheng Y."/>
            <person name="Liu T."/>
            <person name="Pan Y.S."/>
            <person name="Xia L.Y."/>
            <person name="Li J."/>
            <person name="Zhao F."/>
            <person name="Cao W.C."/>
        </authorList>
    </citation>
    <scope>NUCLEOTIDE SEQUENCE [LARGE SCALE GENOMIC DNA]</scope>
    <source>
        <strain evidence="1">Iper-2018</strain>
    </source>
</reference>
<evidence type="ECO:0000313" key="1">
    <source>
        <dbReference type="EMBL" id="KAG0431685.1"/>
    </source>
</evidence>
<name>A0AC60QDB5_IXOPE</name>
<protein>
    <submittedName>
        <fullName evidence="1">Uncharacterized protein</fullName>
    </submittedName>
</protein>
<accession>A0AC60QDB5</accession>